<organism evidence="7 8">
    <name type="scientific">candidate division WOR-3 bacterium JGI_Cruoil_03_51_56</name>
    <dbReference type="NCBI Taxonomy" id="1973747"/>
    <lineage>
        <taxon>Bacteria</taxon>
        <taxon>Bacteria division WOR-3</taxon>
    </lineage>
</organism>
<evidence type="ECO:0000256" key="1">
    <source>
        <dbReference type="ARBA" id="ARBA00022598"/>
    </source>
</evidence>
<dbReference type="AlphaFoldDB" id="A0A235BTW0"/>
<protein>
    <recommendedName>
        <fullName evidence="6">Glutamine amidotransferase domain-containing protein</fullName>
    </recommendedName>
</protein>
<sequence length="194" mass="21558">MMARTLLVDCYHGKQKSKLGLYINLLQKFNREVTAVDYQELNSGYPVAAFDVVVISGSPMMLERDKPPAGIAEFLGKLKCPVLGICYGHQLLGKVSGGIVRCGKPVDGKELIRVIHPDSIFRGLLAKIKVSENHREFLEPGSVENNDWQILAESDSCPVEAMRHRRMPFYGVQFHPERSGPTGEKVLANFFGKG</sequence>
<dbReference type="InterPro" id="IPR017926">
    <property type="entry name" value="GATASE"/>
</dbReference>
<dbReference type="EMBL" id="NOZP01000080">
    <property type="protein sequence ID" value="OYD15893.1"/>
    <property type="molecule type" value="Genomic_DNA"/>
</dbReference>
<dbReference type="PRINTS" id="PR00096">
    <property type="entry name" value="GATASE"/>
</dbReference>
<dbReference type="Gene3D" id="3.40.50.880">
    <property type="match status" value="1"/>
</dbReference>
<evidence type="ECO:0000256" key="5">
    <source>
        <dbReference type="ARBA" id="ARBA00022840"/>
    </source>
</evidence>
<keyword evidence="1" id="KW-0436">Ligase</keyword>
<keyword evidence="3" id="KW-0332">GMP biosynthesis</keyword>
<proteinExistence type="predicted"/>
<keyword evidence="2" id="KW-0547">Nucleotide-binding</keyword>
<evidence type="ECO:0000259" key="6">
    <source>
        <dbReference type="Pfam" id="PF00117"/>
    </source>
</evidence>
<keyword evidence="4" id="KW-0658">Purine biosynthesis</keyword>
<feature type="domain" description="Glutamine amidotransferase" evidence="6">
    <location>
        <begin position="22"/>
        <end position="191"/>
    </location>
</feature>
<evidence type="ECO:0000313" key="8">
    <source>
        <dbReference type="Proteomes" id="UP000215559"/>
    </source>
</evidence>
<dbReference type="Pfam" id="PF00117">
    <property type="entry name" value="GATase"/>
    <property type="match status" value="1"/>
</dbReference>
<dbReference type="GO" id="GO:0005829">
    <property type="term" value="C:cytosol"/>
    <property type="evidence" value="ECO:0007669"/>
    <property type="project" value="TreeGrafter"/>
</dbReference>
<dbReference type="PROSITE" id="PS51273">
    <property type="entry name" value="GATASE_TYPE_1"/>
    <property type="match status" value="1"/>
</dbReference>
<dbReference type="InterPro" id="IPR029062">
    <property type="entry name" value="Class_I_gatase-like"/>
</dbReference>
<dbReference type="SUPFAM" id="SSF52317">
    <property type="entry name" value="Class I glutamine amidotransferase-like"/>
    <property type="match status" value="1"/>
</dbReference>
<gene>
    <name evidence="7" type="ORF">CH330_04365</name>
</gene>
<accession>A0A235BTW0</accession>
<evidence type="ECO:0000256" key="4">
    <source>
        <dbReference type="ARBA" id="ARBA00022755"/>
    </source>
</evidence>
<evidence type="ECO:0000256" key="3">
    <source>
        <dbReference type="ARBA" id="ARBA00022749"/>
    </source>
</evidence>
<evidence type="ECO:0000256" key="2">
    <source>
        <dbReference type="ARBA" id="ARBA00022741"/>
    </source>
</evidence>
<keyword evidence="5" id="KW-0067">ATP-binding</keyword>
<dbReference type="Proteomes" id="UP000215559">
    <property type="component" value="Unassembled WGS sequence"/>
</dbReference>
<name>A0A235BTW0_UNCW3</name>
<dbReference type="PANTHER" id="PTHR11922">
    <property type="entry name" value="GMP SYNTHASE-RELATED"/>
    <property type="match status" value="1"/>
</dbReference>
<dbReference type="PANTHER" id="PTHR11922:SF2">
    <property type="entry name" value="GMP SYNTHASE [GLUTAMINE-HYDROLYZING]"/>
    <property type="match status" value="1"/>
</dbReference>
<comment type="caution">
    <text evidence="7">The sequence shown here is derived from an EMBL/GenBank/DDBJ whole genome shotgun (WGS) entry which is preliminary data.</text>
</comment>
<reference evidence="7 8" key="1">
    <citation type="submission" date="2017-07" db="EMBL/GenBank/DDBJ databases">
        <title>Recovery of genomes from metagenomes via a dereplication, aggregation, and scoring strategy.</title>
        <authorList>
            <person name="Sieber C.M."/>
            <person name="Probst A.J."/>
            <person name="Sharrar A."/>
            <person name="Thomas B.C."/>
            <person name="Hess M."/>
            <person name="Tringe S.G."/>
            <person name="Banfield J.F."/>
        </authorList>
    </citation>
    <scope>NUCLEOTIDE SEQUENCE [LARGE SCALE GENOMIC DNA]</scope>
    <source>
        <strain evidence="7">JGI_Cruoil_03_51_56</strain>
    </source>
</reference>
<dbReference type="GO" id="GO:0005524">
    <property type="term" value="F:ATP binding"/>
    <property type="evidence" value="ECO:0007669"/>
    <property type="project" value="UniProtKB-KW"/>
</dbReference>
<dbReference type="CDD" id="cd01653">
    <property type="entry name" value="GATase1"/>
    <property type="match status" value="1"/>
</dbReference>
<dbReference type="GO" id="GO:0003921">
    <property type="term" value="F:GMP synthase activity"/>
    <property type="evidence" value="ECO:0007669"/>
    <property type="project" value="TreeGrafter"/>
</dbReference>
<evidence type="ECO:0000313" key="7">
    <source>
        <dbReference type="EMBL" id="OYD15893.1"/>
    </source>
</evidence>